<evidence type="ECO:0000259" key="1">
    <source>
        <dbReference type="Pfam" id="PF09350"/>
    </source>
</evidence>
<proteinExistence type="predicted"/>
<accession>A0ABQ6BRL3</accession>
<dbReference type="InterPro" id="IPR018961">
    <property type="entry name" value="DnaJ_homolog_subfam-C_membr-28"/>
</dbReference>
<evidence type="ECO:0000313" key="2">
    <source>
        <dbReference type="EMBL" id="GLS04258.1"/>
    </source>
</evidence>
<gene>
    <name evidence="2" type="ORF">GCM10007860_14050</name>
</gene>
<comment type="caution">
    <text evidence="2">The sequence shown here is derived from an EMBL/GenBank/DDBJ whole genome shotgun (WGS) entry which is preliminary data.</text>
</comment>
<name>A0ABQ6BRL3_9NEIS</name>
<dbReference type="PANTHER" id="PTHR39158">
    <property type="entry name" value="OS08G0560600 PROTEIN"/>
    <property type="match status" value="1"/>
</dbReference>
<keyword evidence="3" id="KW-1185">Reference proteome</keyword>
<protein>
    <recommendedName>
        <fullName evidence="1">DnaJ homologue subfamily C member 28 conserved domain-containing protein</fullName>
    </recommendedName>
</protein>
<organism evidence="2 3">
    <name type="scientific">Chitiniphilus shinanonensis</name>
    <dbReference type="NCBI Taxonomy" id="553088"/>
    <lineage>
        <taxon>Bacteria</taxon>
        <taxon>Pseudomonadati</taxon>
        <taxon>Pseudomonadota</taxon>
        <taxon>Betaproteobacteria</taxon>
        <taxon>Neisseriales</taxon>
        <taxon>Chitinibacteraceae</taxon>
        <taxon>Chitiniphilus</taxon>
    </lineage>
</organism>
<dbReference type="PANTHER" id="PTHR39158:SF1">
    <property type="entry name" value="DNAJ HOMOLOG SUBFAMILY C MEMBER 28"/>
    <property type="match status" value="1"/>
</dbReference>
<sequence length="123" mass="13406">MWWLNELAERRIAEARDAGELDNLPGSGRPLPAEDIDPLVPEHQRMAYRVLKNAGYLPPELQLHAEAVELALQLATAGEAAPALQQRLARINALLRHSGHAALAVPTDYAARCLARLGRGPAH</sequence>
<dbReference type="RefSeq" id="WP_018747683.1">
    <property type="nucleotide sequence ID" value="NZ_BSOZ01000015.1"/>
</dbReference>
<evidence type="ECO:0000313" key="3">
    <source>
        <dbReference type="Proteomes" id="UP001156836"/>
    </source>
</evidence>
<dbReference type="InterPro" id="IPR052573">
    <property type="entry name" value="DnaJ_C_subfamily_28"/>
</dbReference>
<feature type="domain" description="DnaJ homologue subfamily C member 28 conserved" evidence="1">
    <location>
        <begin position="7"/>
        <end position="74"/>
    </location>
</feature>
<dbReference type="Pfam" id="PF09350">
    <property type="entry name" value="DJC28_CD"/>
    <property type="match status" value="1"/>
</dbReference>
<dbReference type="Proteomes" id="UP001156836">
    <property type="component" value="Unassembled WGS sequence"/>
</dbReference>
<reference evidence="3" key="1">
    <citation type="journal article" date="2019" name="Int. J. Syst. Evol. Microbiol.">
        <title>The Global Catalogue of Microorganisms (GCM) 10K type strain sequencing project: providing services to taxonomists for standard genome sequencing and annotation.</title>
        <authorList>
            <consortium name="The Broad Institute Genomics Platform"/>
            <consortium name="The Broad Institute Genome Sequencing Center for Infectious Disease"/>
            <person name="Wu L."/>
            <person name="Ma J."/>
        </authorList>
    </citation>
    <scope>NUCLEOTIDE SEQUENCE [LARGE SCALE GENOMIC DNA]</scope>
    <source>
        <strain evidence="3">NBRC 104970</strain>
    </source>
</reference>
<dbReference type="EMBL" id="BSOZ01000015">
    <property type="protein sequence ID" value="GLS04258.1"/>
    <property type="molecule type" value="Genomic_DNA"/>
</dbReference>